<accession>A0A1C7MUL7</accession>
<gene>
    <name evidence="1" type="ORF">A0J61_11407</name>
</gene>
<dbReference type="EMBL" id="LUGH01002000">
    <property type="protein sequence ID" value="OBZ80543.1"/>
    <property type="molecule type" value="Genomic_DNA"/>
</dbReference>
<protein>
    <submittedName>
        <fullName evidence="1">Uncharacterized protein</fullName>
    </submittedName>
</protein>
<comment type="caution">
    <text evidence="1">The sequence shown here is derived from an EMBL/GenBank/DDBJ whole genome shotgun (WGS) entry which is preliminary data.</text>
</comment>
<keyword evidence="2" id="KW-1185">Reference proteome</keyword>
<proteinExistence type="predicted"/>
<sequence>MFSSFASQNSSQLFKCECSACQLSIPDGYTFIKKRTYNDHQKRDALKKLKTEVPSSSLTTIPANSTTDATNVEEVVTSIDCQAANESYPIEDIDQEGNY</sequence>
<reference evidence="1 2" key="1">
    <citation type="submission" date="2016-03" db="EMBL/GenBank/DDBJ databases">
        <title>Choanephora cucurbitarum.</title>
        <authorList>
            <person name="Min B."/>
            <person name="Park H."/>
            <person name="Park J.-H."/>
            <person name="Shin H.-D."/>
            <person name="Choi I.-G."/>
        </authorList>
    </citation>
    <scope>NUCLEOTIDE SEQUENCE [LARGE SCALE GENOMIC DNA]</scope>
    <source>
        <strain evidence="1 2">KUS-F28377</strain>
    </source>
</reference>
<organism evidence="1 2">
    <name type="scientific">Choanephora cucurbitarum</name>
    <dbReference type="NCBI Taxonomy" id="101091"/>
    <lineage>
        <taxon>Eukaryota</taxon>
        <taxon>Fungi</taxon>
        <taxon>Fungi incertae sedis</taxon>
        <taxon>Mucoromycota</taxon>
        <taxon>Mucoromycotina</taxon>
        <taxon>Mucoromycetes</taxon>
        <taxon>Mucorales</taxon>
        <taxon>Mucorineae</taxon>
        <taxon>Choanephoraceae</taxon>
        <taxon>Choanephoroideae</taxon>
        <taxon>Choanephora</taxon>
    </lineage>
</organism>
<dbReference type="AlphaFoldDB" id="A0A1C7MUL7"/>
<evidence type="ECO:0000313" key="1">
    <source>
        <dbReference type="EMBL" id="OBZ80543.1"/>
    </source>
</evidence>
<dbReference type="Proteomes" id="UP000093000">
    <property type="component" value="Unassembled WGS sequence"/>
</dbReference>
<dbReference type="InParanoid" id="A0A1C7MUL7"/>
<evidence type="ECO:0000313" key="2">
    <source>
        <dbReference type="Proteomes" id="UP000093000"/>
    </source>
</evidence>
<name>A0A1C7MUL7_9FUNG</name>